<organism evidence="8 9">
    <name type="scientific">Lentibacillus persicus</name>
    <dbReference type="NCBI Taxonomy" id="640948"/>
    <lineage>
        <taxon>Bacteria</taxon>
        <taxon>Bacillati</taxon>
        <taxon>Bacillota</taxon>
        <taxon>Bacilli</taxon>
        <taxon>Bacillales</taxon>
        <taxon>Bacillaceae</taxon>
        <taxon>Lentibacillus</taxon>
    </lineage>
</organism>
<comment type="function">
    <text evidence="5">Responsible for synthesis of pseudouridine from uracil.</text>
</comment>
<dbReference type="InterPro" id="IPR050188">
    <property type="entry name" value="RluA_PseudoU_synthase"/>
</dbReference>
<dbReference type="GO" id="GO:0009982">
    <property type="term" value="F:pseudouridine synthase activity"/>
    <property type="evidence" value="ECO:0007669"/>
    <property type="project" value="InterPro"/>
</dbReference>
<gene>
    <name evidence="8" type="ORF">SAMN05216238_106152</name>
</gene>
<dbReference type="AlphaFoldDB" id="A0A1I1WR98"/>
<dbReference type="PANTHER" id="PTHR21600">
    <property type="entry name" value="MITOCHONDRIAL RNA PSEUDOURIDINE SYNTHASE"/>
    <property type="match status" value="1"/>
</dbReference>
<dbReference type="Gene3D" id="3.30.2350.10">
    <property type="entry name" value="Pseudouridine synthase"/>
    <property type="match status" value="1"/>
</dbReference>
<evidence type="ECO:0000313" key="9">
    <source>
        <dbReference type="Proteomes" id="UP000199474"/>
    </source>
</evidence>
<evidence type="ECO:0000256" key="5">
    <source>
        <dbReference type="RuleBase" id="RU362028"/>
    </source>
</evidence>
<dbReference type="NCBIfam" id="TIGR00005">
    <property type="entry name" value="rluA_subfam"/>
    <property type="match status" value="1"/>
</dbReference>
<sequence length="306" mass="35331">MINIIKKGEWAELLIPPKWNTYTIESLLQKNWQVPKKLRHELRMRKGIKLNGDIVPWDSKLISGQKLQVHMFPKEDYGLNPTFLDVDILYEDNHILIANKIAGMDTHPNTPDEVNTLANGVAFHLLTEGIETKPRHIHRLDHNTTGAVIFAKHALASSMMSRLLEKRKIQRTYLALVHGKLKYSKGTINKPIGRDRHHQTRRHISKSGQSARTNYETLFYNPKDNTSLVKLELDTGRTHQIRVHMSYMGNPLLGDTLYGGEENKRQVLHAAKISMVHPLTEEYIECIAPFNDDPPLFNYDLTRLYY</sequence>
<evidence type="ECO:0000256" key="1">
    <source>
        <dbReference type="ARBA" id="ARBA00000073"/>
    </source>
</evidence>
<feature type="active site" evidence="4">
    <location>
        <position position="141"/>
    </location>
</feature>
<feature type="compositionally biased region" description="Basic residues" evidence="6">
    <location>
        <begin position="195"/>
        <end position="205"/>
    </location>
</feature>
<dbReference type="STRING" id="640948.SAMN05216238_106152"/>
<dbReference type="CDD" id="cd02869">
    <property type="entry name" value="PseudoU_synth_RluA_like"/>
    <property type="match status" value="1"/>
</dbReference>
<feature type="domain" description="Pseudouridine synthase RsuA/RluA-like" evidence="7">
    <location>
        <begin position="94"/>
        <end position="246"/>
    </location>
</feature>
<comment type="similarity">
    <text evidence="2 5">Belongs to the pseudouridine synthase RluA family.</text>
</comment>
<dbReference type="Pfam" id="PF00849">
    <property type="entry name" value="PseudoU_synth_2"/>
    <property type="match status" value="1"/>
</dbReference>
<comment type="catalytic activity">
    <reaction evidence="1 5">
        <text>a uridine in RNA = a pseudouridine in RNA</text>
        <dbReference type="Rhea" id="RHEA:48348"/>
        <dbReference type="Rhea" id="RHEA-COMP:12068"/>
        <dbReference type="Rhea" id="RHEA-COMP:12069"/>
        <dbReference type="ChEBI" id="CHEBI:65314"/>
        <dbReference type="ChEBI" id="CHEBI:65315"/>
    </reaction>
</comment>
<dbReference type="InterPro" id="IPR020103">
    <property type="entry name" value="PsdUridine_synth_cat_dom_sf"/>
</dbReference>
<dbReference type="GO" id="GO:0003723">
    <property type="term" value="F:RNA binding"/>
    <property type="evidence" value="ECO:0007669"/>
    <property type="project" value="InterPro"/>
</dbReference>
<accession>A0A1I1WR98</accession>
<dbReference type="InterPro" id="IPR006225">
    <property type="entry name" value="PsdUridine_synth_RluC/D"/>
</dbReference>
<evidence type="ECO:0000256" key="4">
    <source>
        <dbReference type="PIRSR" id="PIRSR606225-1"/>
    </source>
</evidence>
<dbReference type="SUPFAM" id="SSF55120">
    <property type="entry name" value="Pseudouridine synthase"/>
    <property type="match status" value="1"/>
</dbReference>
<dbReference type="FunFam" id="3.30.2350.10:FF:000005">
    <property type="entry name" value="Pseudouridine synthase"/>
    <property type="match status" value="1"/>
</dbReference>
<dbReference type="InterPro" id="IPR006145">
    <property type="entry name" value="PsdUridine_synth_RsuA/RluA"/>
</dbReference>
<keyword evidence="3 5" id="KW-0413">Isomerase</keyword>
<evidence type="ECO:0000256" key="2">
    <source>
        <dbReference type="ARBA" id="ARBA00010876"/>
    </source>
</evidence>
<keyword evidence="9" id="KW-1185">Reference proteome</keyword>
<feature type="region of interest" description="Disordered" evidence="6">
    <location>
        <begin position="187"/>
        <end position="209"/>
    </location>
</feature>
<dbReference type="GO" id="GO:0140098">
    <property type="term" value="F:catalytic activity, acting on RNA"/>
    <property type="evidence" value="ECO:0007669"/>
    <property type="project" value="UniProtKB-ARBA"/>
</dbReference>
<protein>
    <recommendedName>
        <fullName evidence="5">Pseudouridine synthase</fullName>
        <ecNumber evidence="5">5.4.99.-</ecNumber>
    </recommendedName>
</protein>
<dbReference type="InterPro" id="IPR006224">
    <property type="entry name" value="PsdUridine_synth_RluA-like_CS"/>
</dbReference>
<reference evidence="9" key="1">
    <citation type="submission" date="2016-10" db="EMBL/GenBank/DDBJ databases">
        <authorList>
            <person name="Varghese N."/>
            <person name="Submissions S."/>
        </authorList>
    </citation>
    <scope>NUCLEOTIDE SEQUENCE [LARGE SCALE GENOMIC DNA]</scope>
    <source>
        <strain evidence="9">DSM 22530</strain>
    </source>
</reference>
<dbReference type="GO" id="GO:0000455">
    <property type="term" value="P:enzyme-directed rRNA pseudouridine synthesis"/>
    <property type="evidence" value="ECO:0007669"/>
    <property type="project" value="TreeGrafter"/>
</dbReference>
<dbReference type="PROSITE" id="PS01129">
    <property type="entry name" value="PSI_RLU"/>
    <property type="match status" value="1"/>
</dbReference>
<evidence type="ECO:0000256" key="3">
    <source>
        <dbReference type="ARBA" id="ARBA00023235"/>
    </source>
</evidence>
<evidence type="ECO:0000256" key="6">
    <source>
        <dbReference type="SAM" id="MobiDB-lite"/>
    </source>
</evidence>
<dbReference type="PANTHER" id="PTHR21600:SF71">
    <property type="entry name" value="PSEUDOURIDINE SYNTHASE"/>
    <property type="match status" value="1"/>
</dbReference>
<proteinExistence type="inferred from homology"/>
<dbReference type="Proteomes" id="UP000199474">
    <property type="component" value="Unassembled WGS sequence"/>
</dbReference>
<dbReference type="EC" id="5.4.99.-" evidence="5"/>
<evidence type="ECO:0000259" key="7">
    <source>
        <dbReference type="Pfam" id="PF00849"/>
    </source>
</evidence>
<evidence type="ECO:0000313" key="8">
    <source>
        <dbReference type="EMBL" id="SFD95963.1"/>
    </source>
</evidence>
<dbReference type="EMBL" id="FOMR01000006">
    <property type="protein sequence ID" value="SFD95963.1"/>
    <property type="molecule type" value="Genomic_DNA"/>
</dbReference>
<name>A0A1I1WR98_9BACI</name>